<keyword evidence="1" id="KW-0472">Membrane</keyword>
<proteinExistence type="predicted"/>
<organism evidence="2">
    <name type="scientific">Anopheles braziliensis</name>
    <dbReference type="NCBI Taxonomy" id="58242"/>
    <lineage>
        <taxon>Eukaryota</taxon>
        <taxon>Metazoa</taxon>
        <taxon>Ecdysozoa</taxon>
        <taxon>Arthropoda</taxon>
        <taxon>Hexapoda</taxon>
        <taxon>Insecta</taxon>
        <taxon>Pterygota</taxon>
        <taxon>Neoptera</taxon>
        <taxon>Endopterygota</taxon>
        <taxon>Diptera</taxon>
        <taxon>Nematocera</taxon>
        <taxon>Culicoidea</taxon>
        <taxon>Culicidae</taxon>
        <taxon>Anophelinae</taxon>
        <taxon>Anopheles</taxon>
    </lineage>
</organism>
<feature type="transmembrane region" description="Helical" evidence="1">
    <location>
        <begin position="84"/>
        <end position="105"/>
    </location>
</feature>
<evidence type="ECO:0000256" key="1">
    <source>
        <dbReference type="SAM" id="Phobius"/>
    </source>
</evidence>
<sequence length="126" mass="14555">MKLVRRTENKAKYVCDPLHVFPDTGETSRELICTAKHAWNRALPPCVEKRTTEGSGLVSHYEQKRRFGEIDRMSDNQADTVYDILIPSFVIAGLFIVNGIVFAVIMRYRNKRKQRLDLESKELAEL</sequence>
<dbReference type="AlphaFoldDB" id="A0A2M3Z9B6"/>
<dbReference type="EMBL" id="GGFM01004324">
    <property type="protein sequence ID" value="MBW25075.1"/>
    <property type="molecule type" value="Transcribed_RNA"/>
</dbReference>
<keyword evidence="1" id="KW-1133">Transmembrane helix</keyword>
<protein>
    <submittedName>
        <fullName evidence="2">Uncharacterized protein</fullName>
    </submittedName>
</protein>
<keyword evidence="1" id="KW-0812">Transmembrane</keyword>
<accession>A0A2M3Z9B6</accession>
<reference evidence="2" key="1">
    <citation type="submission" date="2018-01" db="EMBL/GenBank/DDBJ databases">
        <title>An insight into the sialome of Amazonian anophelines.</title>
        <authorList>
            <person name="Ribeiro J.M."/>
            <person name="Scarpassa V."/>
            <person name="Calvo E."/>
        </authorList>
    </citation>
    <scope>NUCLEOTIDE SEQUENCE</scope>
    <source>
        <tissue evidence="2">Salivary glands</tissue>
    </source>
</reference>
<evidence type="ECO:0000313" key="2">
    <source>
        <dbReference type="EMBL" id="MBW25075.1"/>
    </source>
</evidence>
<name>A0A2M3Z9B6_9DIPT</name>